<feature type="domain" description="DUF6879" evidence="1">
    <location>
        <begin position="29"/>
        <end position="188"/>
    </location>
</feature>
<evidence type="ECO:0000313" key="3">
    <source>
        <dbReference type="Proteomes" id="UP001501442"/>
    </source>
</evidence>
<accession>A0ABP8U5R3</accession>
<organism evidence="2 3">
    <name type="scientific">Actinoallomurus vinaceus</name>
    <dbReference type="NCBI Taxonomy" id="1080074"/>
    <lineage>
        <taxon>Bacteria</taxon>
        <taxon>Bacillati</taxon>
        <taxon>Actinomycetota</taxon>
        <taxon>Actinomycetes</taxon>
        <taxon>Streptosporangiales</taxon>
        <taxon>Thermomonosporaceae</taxon>
        <taxon>Actinoallomurus</taxon>
    </lineage>
</organism>
<comment type="caution">
    <text evidence="2">The sequence shown here is derived from an EMBL/GenBank/DDBJ whole genome shotgun (WGS) entry which is preliminary data.</text>
</comment>
<name>A0ABP8U5R3_9ACTN</name>
<sequence length="199" mass="22726">MLDQIVGLPGPELDLASYSDAYDEAYKQITFWKLERRQIFREPGFPSWEAFAAGNWERALELNERERDTVRAKVADDDRLGVESRRLRVVEHPVTPYLQWEMQYFRLLAEAGEDLRVVDASRVQHLEADRPLPEIVILGDRVLFEVLYDAEGTASGARRIDAPEVIAEAGREVADLYTTAEPLLDYFAREIAPLPPPTP</sequence>
<gene>
    <name evidence="2" type="ORF">GCM10023196_025170</name>
</gene>
<proteinExistence type="predicted"/>
<dbReference type="RefSeq" id="WP_345430906.1">
    <property type="nucleotide sequence ID" value="NZ_BAABHK010000003.1"/>
</dbReference>
<dbReference type="InterPro" id="IPR049244">
    <property type="entry name" value="DUF6879"/>
</dbReference>
<dbReference type="Proteomes" id="UP001501442">
    <property type="component" value="Unassembled WGS sequence"/>
</dbReference>
<keyword evidence="3" id="KW-1185">Reference proteome</keyword>
<reference evidence="3" key="1">
    <citation type="journal article" date="2019" name="Int. J. Syst. Evol. Microbiol.">
        <title>The Global Catalogue of Microorganisms (GCM) 10K type strain sequencing project: providing services to taxonomists for standard genome sequencing and annotation.</title>
        <authorList>
            <consortium name="The Broad Institute Genomics Platform"/>
            <consortium name="The Broad Institute Genome Sequencing Center for Infectious Disease"/>
            <person name="Wu L."/>
            <person name="Ma J."/>
        </authorList>
    </citation>
    <scope>NUCLEOTIDE SEQUENCE [LARGE SCALE GENOMIC DNA]</scope>
    <source>
        <strain evidence="3">JCM 17939</strain>
    </source>
</reference>
<evidence type="ECO:0000313" key="2">
    <source>
        <dbReference type="EMBL" id="GAA4624556.1"/>
    </source>
</evidence>
<dbReference type="EMBL" id="BAABHK010000003">
    <property type="protein sequence ID" value="GAA4624556.1"/>
    <property type="molecule type" value="Genomic_DNA"/>
</dbReference>
<evidence type="ECO:0000259" key="1">
    <source>
        <dbReference type="Pfam" id="PF21806"/>
    </source>
</evidence>
<dbReference type="Pfam" id="PF21806">
    <property type="entry name" value="DUF6879"/>
    <property type="match status" value="1"/>
</dbReference>
<protein>
    <recommendedName>
        <fullName evidence="1">DUF6879 domain-containing protein</fullName>
    </recommendedName>
</protein>